<evidence type="ECO:0000256" key="14">
    <source>
        <dbReference type="SAM" id="Phobius"/>
    </source>
</evidence>
<evidence type="ECO:0000256" key="2">
    <source>
        <dbReference type="ARBA" id="ARBA00022475"/>
    </source>
</evidence>
<dbReference type="PROSITE" id="PS50262">
    <property type="entry name" value="G_PROTEIN_RECEP_F1_2"/>
    <property type="match status" value="1"/>
</dbReference>
<dbReference type="SUPFAM" id="SSF81321">
    <property type="entry name" value="Family A G protein-coupled receptor-like"/>
    <property type="match status" value="1"/>
</dbReference>
<organism evidence="17 18">
    <name type="scientific">Elysia marginata</name>
    <dbReference type="NCBI Taxonomy" id="1093978"/>
    <lineage>
        <taxon>Eukaryota</taxon>
        <taxon>Metazoa</taxon>
        <taxon>Spiralia</taxon>
        <taxon>Lophotrochozoa</taxon>
        <taxon>Mollusca</taxon>
        <taxon>Gastropoda</taxon>
        <taxon>Heterobranchia</taxon>
        <taxon>Euthyneura</taxon>
        <taxon>Panpulmonata</taxon>
        <taxon>Sacoglossa</taxon>
        <taxon>Placobranchoidea</taxon>
        <taxon>Plakobranchidae</taxon>
        <taxon>Elysia</taxon>
    </lineage>
</organism>
<dbReference type="PANTHER" id="PTHR24372">
    <property type="entry name" value="GLYCOPROTEIN HORMONE RECEPTOR"/>
    <property type="match status" value="1"/>
</dbReference>
<sequence>MANRLCKDAEAVVVITNKTPRDSTAFLAQRDFILGLTERFIRRNTNLSLFVFDHKLPGEFLFQSSFRNMTIQDFSPTMLHARAKEMIKVRSAADFFSLDNQSPVKPSKNLLPTLIVAIDVLLPLSFYQMGGEYPVPKHIAITDWAVFYRAYEIFTHGWRSFKTNRRFSKRKYRNSLDEIGSARFQNIRNFQYNFKTLYKEMCRMAVTMPNALGKSKFHWDFGASVFSMSLEISKNFDYKIITKAAQYHWMFVADFGYVRKKARGYNLAKAKRTCSKDGMSLLTVKNSKEAQTYGKHLRYLRRMTEFRHLPIRFDEVTFIIGLTRREETGGSPFRWVNGKDLSFSYWGDEEPRGGDKRGCAHWRINNTNWDDNGWGSAGCGNTGGIVFCHVELPRKKEVLSITNDEGIYSMDPNEKKMKPFGEIHISGIGEYSMKTSMSLAIASGFLQQQIQKNVNLLIEGLVDKEQVSVSQRGRGFIKKLASLFYSCDRDNSSHGVPWSQICDGVRDCSSGADEFICHPLRPQFVPLWSLCDGRKDCSQGEDELDCDVTCSPGFICLSGSISATRFTNTQSPPQWSFVDPRTIYLDISGVPVPDFFQKYPSGHFTRVLLLKMSRCGVNDISHGREFLKLCENKRRLKDFERVQGFDLSYNNLLRIENCSLLRFMRGLRKLNLSHNENLTEIGALTFQDLWKLRVLDLGYTKINNLHEGTFSKLQNLERLVLRQTHISSVDFILPGSLRFFNIERTNVISVSKYVFTTFAMSVKEIRSSTYKLCCPQVLGPLIPWHACYFPDNEVVISCEDLVRERPLRALLWMVGLATLFGNIITLLYRLVWDRKLLLKPYGLFVTNLGLSDTLMGLYLMIISIADLRFQGEYVFHDHSWKNSQACWTAGTVATMSSITSTLFIFLITVDRFLVVRYPFGDVRFSTWTMTGVVISAWFFGISLAILPLLPFAQDWVVYSHSGMCVGLPLRPNRLPGWQYSVSLFVVLNFLLFLFIGVGQGAIYKNMKEKVQRTTKSVSIQSQLYQNQRRQEIAIAKQLSLVVMSNFICWFPIIVLGLLTLSGRDVGEAAYRWTAIVVLPINSALNPLLYTVPAVKKKLSEFITTRKSTKASFKIEKNKEASPAPTCVFKDLWSRTIRNLKLLIRALEQNDSQGFVGVSELETVYRNLRHLREAF</sequence>
<evidence type="ECO:0000313" key="17">
    <source>
        <dbReference type="EMBL" id="GFR58131.1"/>
    </source>
</evidence>
<feature type="transmembrane region" description="Helical" evidence="14">
    <location>
        <begin position="885"/>
        <end position="907"/>
    </location>
</feature>
<keyword evidence="9 12" id="KW-1015">Disulfide bond</keyword>
<dbReference type="InterPro" id="IPR016187">
    <property type="entry name" value="CTDL_fold"/>
</dbReference>
<dbReference type="GO" id="GO:0007189">
    <property type="term" value="P:adenylate cyclase-activating G protein-coupled receptor signaling pathway"/>
    <property type="evidence" value="ECO:0007669"/>
    <property type="project" value="TreeGrafter"/>
</dbReference>
<keyword evidence="8 14" id="KW-0472">Membrane</keyword>
<dbReference type="InterPro" id="IPR003591">
    <property type="entry name" value="Leu-rich_rpt_typical-subtyp"/>
</dbReference>
<gene>
    <name evidence="17" type="ORF">ElyMa_005353800</name>
</gene>
<protein>
    <submittedName>
        <fullName evidence="17">Relaxin receptor-like protein</fullName>
    </submittedName>
</protein>
<evidence type="ECO:0000256" key="1">
    <source>
        <dbReference type="ARBA" id="ARBA00004651"/>
    </source>
</evidence>
<keyword evidence="18" id="KW-1185">Reference proteome</keyword>
<name>A0AAV4ECL1_9GAST</name>
<dbReference type="InterPro" id="IPR001304">
    <property type="entry name" value="C-type_lectin-like"/>
</dbReference>
<dbReference type="CDD" id="cd00037">
    <property type="entry name" value="CLECT"/>
    <property type="match status" value="1"/>
</dbReference>
<feature type="transmembrane region" description="Helical" evidence="14">
    <location>
        <begin position="1038"/>
        <end position="1060"/>
    </location>
</feature>
<dbReference type="GO" id="GO:0005886">
    <property type="term" value="C:plasma membrane"/>
    <property type="evidence" value="ECO:0007669"/>
    <property type="project" value="UniProtKB-SubCell"/>
</dbReference>
<dbReference type="SUPFAM" id="SSF56436">
    <property type="entry name" value="C-type lectin-like"/>
    <property type="match status" value="1"/>
</dbReference>
<keyword evidence="2" id="KW-1003">Cell membrane</keyword>
<dbReference type="PANTHER" id="PTHR24372:SF77">
    <property type="entry name" value="G-PROTEIN COUPLED RECEPTORS FAMILY 1 PROFILE DOMAIN-CONTAINING PROTEIN"/>
    <property type="match status" value="1"/>
</dbReference>
<dbReference type="PROSITE" id="PS51450">
    <property type="entry name" value="LRR"/>
    <property type="match status" value="1"/>
</dbReference>
<evidence type="ECO:0000259" key="16">
    <source>
        <dbReference type="PROSITE" id="PS50262"/>
    </source>
</evidence>
<dbReference type="SUPFAM" id="SSF52058">
    <property type="entry name" value="L domain-like"/>
    <property type="match status" value="1"/>
</dbReference>
<dbReference type="GO" id="GO:0008528">
    <property type="term" value="F:G protein-coupled peptide receptor activity"/>
    <property type="evidence" value="ECO:0007669"/>
    <property type="project" value="TreeGrafter"/>
</dbReference>
<dbReference type="CDD" id="cd00112">
    <property type="entry name" value="LDLa"/>
    <property type="match status" value="2"/>
</dbReference>
<dbReference type="SMART" id="SM00034">
    <property type="entry name" value="CLECT"/>
    <property type="match status" value="1"/>
</dbReference>
<feature type="domain" description="C-type lectin" evidence="15">
    <location>
        <begin position="260"/>
        <end position="379"/>
    </location>
</feature>
<keyword evidence="5" id="KW-0677">Repeat</keyword>
<dbReference type="InterPro" id="IPR002172">
    <property type="entry name" value="LDrepeatLR_classA_rpt"/>
</dbReference>
<evidence type="ECO:0000256" key="8">
    <source>
        <dbReference type="ARBA" id="ARBA00023136"/>
    </source>
</evidence>
<dbReference type="Pfam" id="PF00001">
    <property type="entry name" value="7tm_1"/>
    <property type="match status" value="1"/>
</dbReference>
<evidence type="ECO:0000256" key="13">
    <source>
        <dbReference type="RuleBase" id="RU000688"/>
    </source>
</evidence>
<comment type="caution">
    <text evidence="17">The sequence shown here is derived from an EMBL/GenBank/DDBJ whole genome shotgun (WGS) entry which is preliminary data.</text>
</comment>
<dbReference type="SMART" id="SM00192">
    <property type="entry name" value="LDLa"/>
    <property type="match status" value="1"/>
</dbReference>
<dbReference type="GO" id="GO:0009755">
    <property type="term" value="P:hormone-mediated signaling pathway"/>
    <property type="evidence" value="ECO:0007669"/>
    <property type="project" value="TreeGrafter"/>
</dbReference>
<dbReference type="Pfam" id="PF00059">
    <property type="entry name" value="Lectin_C"/>
    <property type="match status" value="1"/>
</dbReference>
<evidence type="ECO:0000256" key="4">
    <source>
        <dbReference type="ARBA" id="ARBA00022692"/>
    </source>
</evidence>
<accession>A0AAV4ECL1</accession>
<dbReference type="InterPro" id="IPR016186">
    <property type="entry name" value="C-type_lectin-like/link_sf"/>
</dbReference>
<evidence type="ECO:0000256" key="12">
    <source>
        <dbReference type="PROSITE-ProRule" id="PRU00124"/>
    </source>
</evidence>
<dbReference type="InterPro" id="IPR001611">
    <property type="entry name" value="Leu-rich_rpt"/>
</dbReference>
<feature type="disulfide bond" evidence="12">
    <location>
        <begin position="531"/>
        <end position="546"/>
    </location>
</feature>
<feature type="transmembrane region" description="Helical" evidence="14">
    <location>
        <begin position="977"/>
        <end position="1002"/>
    </location>
</feature>
<dbReference type="Gene3D" id="3.10.100.10">
    <property type="entry name" value="Mannose-Binding Protein A, subunit A"/>
    <property type="match status" value="1"/>
</dbReference>
<feature type="domain" description="G-protein coupled receptors family 1 profile" evidence="16">
    <location>
        <begin position="821"/>
        <end position="1089"/>
    </location>
</feature>
<dbReference type="SUPFAM" id="SSF57424">
    <property type="entry name" value="LDL receptor-like module"/>
    <property type="match status" value="1"/>
</dbReference>
<evidence type="ECO:0000256" key="11">
    <source>
        <dbReference type="ARBA" id="ARBA00023224"/>
    </source>
</evidence>
<dbReference type="InterPro" id="IPR036055">
    <property type="entry name" value="LDL_receptor-like_sf"/>
</dbReference>
<dbReference type="PROSITE" id="PS50041">
    <property type="entry name" value="C_TYPE_LECTIN_2"/>
    <property type="match status" value="1"/>
</dbReference>
<dbReference type="InterPro" id="IPR017452">
    <property type="entry name" value="GPCR_Rhodpsn_7TM"/>
</dbReference>
<keyword evidence="4 13" id="KW-0812">Transmembrane</keyword>
<comment type="caution">
    <text evidence="12">Lacks conserved residue(s) required for the propagation of feature annotation.</text>
</comment>
<evidence type="ECO:0000259" key="15">
    <source>
        <dbReference type="PROSITE" id="PS50041"/>
    </source>
</evidence>
<dbReference type="Pfam" id="PF13855">
    <property type="entry name" value="LRR_8"/>
    <property type="match status" value="1"/>
</dbReference>
<comment type="similarity">
    <text evidence="13">Belongs to the G-protein coupled receptor 1 family.</text>
</comment>
<dbReference type="PROSITE" id="PS50068">
    <property type="entry name" value="LDLRA_2"/>
    <property type="match status" value="1"/>
</dbReference>
<dbReference type="Gene3D" id="4.10.400.10">
    <property type="entry name" value="Low-density Lipoprotein Receptor"/>
    <property type="match status" value="1"/>
</dbReference>
<keyword evidence="10 13" id="KW-0675">Receptor</keyword>
<keyword evidence="6 14" id="KW-1133">Transmembrane helix</keyword>
<dbReference type="AlphaFoldDB" id="A0AAV4ECL1"/>
<feature type="transmembrane region" description="Helical" evidence="14">
    <location>
        <begin position="843"/>
        <end position="865"/>
    </location>
</feature>
<keyword evidence="3" id="KW-0433">Leucine-rich repeat</keyword>
<dbReference type="PRINTS" id="PR00237">
    <property type="entry name" value="GPCRRHODOPSN"/>
</dbReference>
<evidence type="ECO:0000256" key="5">
    <source>
        <dbReference type="ARBA" id="ARBA00022737"/>
    </source>
</evidence>
<keyword evidence="11 13" id="KW-0807">Transducer</keyword>
<dbReference type="Gene3D" id="3.80.10.10">
    <property type="entry name" value="Ribonuclease Inhibitor"/>
    <property type="match status" value="1"/>
</dbReference>
<dbReference type="Proteomes" id="UP000762676">
    <property type="component" value="Unassembled WGS sequence"/>
</dbReference>
<comment type="subcellular location">
    <subcellularLocation>
        <location evidence="1">Cell membrane</location>
        <topology evidence="1">Multi-pass membrane protein</topology>
    </subcellularLocation>
</comment>
<feature type="transmembrane region" description="Helical" evidence="14">
    <location>
        <begin position="1072"/>
        <end position="1091"/>
    </location>
</feature>
<keyword evidence="7 13" id="KW-0297">G-protein coupled receptor</keyword>
<dbReference type="InterPro" id="IPR032675">
    <property type="entry name" value="LRR_dom_sf"/>
</dbReference>
<dbReference type="EMBL" id="BMAT01010661">
    <property type="protein sequence ID" value="GFR58131.1"/>
    <property type="molecule type" value="Genomic_DNA"/>
</dbReference>
<dbReference type="SMART" id="SM00369">
    <property type="entry name" value="LRR_TYP"/>
    <property type="match status" value="3"/>
</dbReference>
<dbReference type="Gene3D" id="1.20.1070.10">
    <property type="entry name" value="Rhodopsin 7-helix transmembrane proteins"/>
    <property type="match status" value="1"/>
</dbReference>
<reference evidence="17 18" key="1">
    <citation type="journal article" date="2021" name="Elife">
        <title>Chloroplast acquisition without the gene transfer in kleptoplastic sea slugs, Plakobranchus ocellatus.</title>
        <authorList>
            <person name="Maeda T."/>
            <person name="Takahashi S."/>
            <person name="Yoshida T."/>
            <person name="Shimamura S."/>
            <person name="Takaki Y."/>
            <person name="Nagai Y."/>
            <person name="Toyoda A."/>
            <person name="Suzuki Y."/>
            <person name="Arimoto A."/>
            <person name="Ishii H."/>
            <person name="Satoh N."/>
            <person name="Nishiyama T."/>
            <person name="Hasebe M."/>
            <person name="Maruyama T."/>
            <person name="Minagawa J."/>
            <person name="Obokata J."/>
            <person name="Shigenobu S."/>
        </authorList>
    </citation>
    <scope>NUCLEOTIDE SEQUENCE [LARGE SCALE GENOMIC DNA]</scope>
</reference>
<evidence type="ECO:0000256" key="6">
    <source>
        <dbReference type="ARBA" id="ARBA00022989"/>
    </source>
</evidence>
<proteinExistence type="inferred from homology"/>
<feature type="transmembrane region" description="Helical" evidence="14">
    <location>
        <begin position="927"/>
        <end position="949"/>
    </location>
</feature>
<feature type="transmembrane region" description="Helical" evidence="14">
    <location>
        <begin position="809"/>
        <end position="831"/>
    </location>
</feature>
<evidence type="ECO:0000256" key="7">
    <source>
        <dbReference type="ARBA" id="ARBA00023040"/>
    </source>
</evidence>
<evidence type="ECO:0000313" key="18">
    <source>
        <dbReference type="Proteomes" id="UP000762676"/>
    </source>
</evidence>
<evidence type="ECO:0000256" key="10">
    <source>
        <dbReference type="ARBA" id="ARBA00023170"/>
    </source>
</evidence>
<dbReference type="InterPro" id="IPR000276">
    <property type="entry name" value="GPCR_Rhodpsn"/>
</dbReference>
<evidence type="ECO:0000256" key="9">
    <source>
        <dbReference type="ARBA" id="ARBA00023157"/>
    </source>
</evidence>
<evidence type="ECO:0000256" key="3">
    <source>
        <dbReference type="ARBA" id="ARBA00022614"/>
    </source>
</evidence>
<dbReference type="PROSITE" id="PS00237">
    <property type="entry name" value="G_PROTEIN_RECEP_F1_1"/>
    <property type="match status" value="1"/>
</dbReference>